<protein>
    <recommendedName>
        <fullName evidence="3">Bacterial Ig-like domain-containing protein</fullName>
    </recommendedName>
</protein>
<reference evidence="2" key="1">
    <citation type="journal article" date="2019" name="Int. J. Syst. Evol. Microbiol.">
        <title>The Global Catalogue of Microorganisms (GCM) 10K type strain sequencing project: providing services to taxonomists for standard genome sequencing and annotation.</title>
        <authorList>
            <consortium name="The Broad Institute Genomics Platform"/>
            <consortium name="The Broad Institute Genome Sequencing Center for Infectious Disease"/>
            <person name="Wu L."/>
            <person name="Ma J."/>
        </authorList>
    </citation>
    <scope>NUCLEOTIDE SEQUENCE [LARGE SCALE GENOMIC DNA]</scope>
    <source>
        <strain evidence="2">NBRC 108723</strain>
    </source>
</reference>
<name>A0ABQ6EWB4_9VIBR</name>
<dbReference type="PROSITE" id="PS00018">
    <property type="entry name" value="EF_HAND_1"/>
    <property type="match status" value="1"/>
</dbReference>
<dbReference type="PROSITE" id="PS51257">
    <property type="entry name" value="PROKAR_LIPOPROTEIN"/>
    <property type="match status" value="1"/>
</dbReference>
<dbReference type="EMBL" id="BSPW01000022">
    <property type="protein sequence ID" value="GLT17493.1"/>
    <property type="molecule type" value="Genomic_DNA"/>
</dbReference>
<sequence>MLRFGYFKKFIFFVSVILLVGSCGGGGGGDSSPRSRVKATITGVVFDAPVSKAEVTIYEYKNGLIGRELGSVLTSPKGAYSIEIESASMPLYIEAKGGIYEDPLSGQHVEASNGKPIRVASVTNYTEGVSQQVMITPLTYIVTGLAEYKIKHGVSAEKAIDDSLDSIGAMYGAEKLDINSVAPIDITKGGVSGIATDGHLYGALLTAYSSFAYDLLSQKPSEDNEYTSLNLSDIGYRDVSADGYLDGNELDRTGSLPQQIYFGNERIDADFYTNSIAQHVMIVVTDPEINLASGLDSDHFDEFIDSAAFDRYKSMANYLNIRGTSTNGSEGSIPSRTKLEIDETPPSVERDGASVLKGIDTVELQISDDIGVSDAQVVLKYKLDSEEEWNDVICSSNEDKDDTLCWVDDSDFVVGPRETRLTVNINTTYLDPEDESLSPEAYLLVNTSDVMGNEDSSGTSLPFTWDNIAPIIEVTSPQTINESTPTYILEGLVKEDPKYLVNGYVYVSLSSGAPQPYLCTPKIFGSKTWCEFKSNGYSTDAFGDTADFIITTEDVNGNIGELNFTLYNDNVRPVLQLEYPRAFFNFENNLGTEFEAEYSESTYNNLSVETSNQYLKILYDYASRGLAAVHPELDFTDFNKQSLIDASLPFVSATIFDPSDENIYGSSADNLTLKVKYFSKKQGDGPFIYQTETRQVASEAETGKNIGIPFESLDYDADGKVPRMTYFIPYSKEVLDLYFGDKTSEDIQKLEITVLDASGNESSPPQEVYFRSTFDMPEVTIISPFINAQVRLEGLKSNGAFNYIKSCTTQQLGQAHDVATCTITYDSADYEFFRVFVKSDGLTHYYQWSKDESTPVTISSNDNIGAYFSATDKKTLYITEFSSYHTGLFDSQWNNLGSGEKTVVKAEQILAEVNSALDTQPNSMLGFDPVSTPYATNEMLSNTLPPILSDEYIYRFLLDSLTEMADENSASGTTSIDYASAFYGDLSDDGKADGQGENGQILVGYDELNSETYRDSLASYYYDIATDAGVESKYALAQADHFATANPSYGEGTVFEDNGSSIDQEPPLVTVSPNEVQGEGAFVATDSGNDFKISGQVISTLTIEDTATVDVEALEVFWIDDSKKKSLTDIDFVIKDESTEYRKVYEFVIDSQDPAFEGVKQFDIRVTAKDGVENTVGPAVVSTYYVDNQSPQKVNVVASPEFPTQGEKVSFTIEFSEPVADVEAAFDDIDIVFENADEYRTVWIGETSEPIELEANETSKQLVVRDTYHDDVDNYNQEFLEEILLTPTLTIDAVTEDNIVNNDGDDDVTQVVFSGISKGFENGTILIVNIVSDKRPEDKFGPIEVSTNGPDGTWVTPSQNMTYWEESDFTVQVLGPNTPSVGQVIVDKRSKYVDKIQPAVVQSEIKVLPIDPASTKDAQEVLIDGRPALVTLTFNERVTQPMVTLNGQSVAFDEQPMMEDISANWVGTIAALDLPVNTATSSFNVSGFEDTAIVPNEGMVFNKDVAHKPLIVMDPIDDLLASESTMFSISGSSKGFQNSAELTIHVTTQNIPSQSYTKTANVGTDGLWRSGSQDISQWEKGTLLVTVNGENSASQVADQVSQEVLFSDDIPPTVSNVTAVTPSAPQDGQPVSLTVHFSEPVKALAGSFAGVSMTFSKTSPDEAASEWQGVTNGPITVGAGNAIAEFVLNQFKDVSNNNVESEYRQSYTVMPEISISDVSGDNQVETTELADVLIAGGTTGFASTGESVTLQVMRGATELINDRVSVNGDGSWGYHANLNGEEIGDLTIKVNGSNRSGDPSSVAAEEATLPFTIIDLVRSTVSEGISL</sequence>
<keyword evidence="2" id="KW-1185">Reference proteome</keyword>
<comment type="caution">
    <text evidence="1">The sequence shown here is derived from an EMBL/GenBank/DDBJ whole genome shotgun (WGS) entry which is preliminary data.</text>
</comment>
<dbReference type="InterPro" id="IPR018247">
    <property type="entry name" value="EF_Hand_1_Ca_BS"/>
</dbReference>
<accession>A0ABQ6EWB4</accession>
<gene>
    <name evidence="1" type="ORF">GCM10007938_12700</name>
</gene>
<evidence type="ECO:0000313" key="1">
    <source>
        <dbReference type="EMBL" id="GLT17493.1"/>
    </source>
</evidence>
<evidence type="ECO:0000313" key="2">
    <source>
        <dbReference type="Proteomes" id="UP001157138"/>
    </source>
</evidence>
<evidence type="ECO:0008006" key="3">
    <source>
        <dbReference type="Google" id="ProtNLM"/>
    </source>
</evidence>
<organism evidence="1 2">
    <name type="scientific">Vibrio zhanjiangensis</name>
    <dbReference type="NCBI Taxonomy" id="1046128"/>
    <lineage>
        <taxon>Bacteria</taxon>
        <taxon>Pseudomonadati</taxon>
        <taxon>Pseudomonadota</taxon>
        <taxon>Gammaproteobacteria</taxon>
        <taxon>Vibrionales</taxon>
        <taxon>Vibrionaceae</taxon>
        <taxon>Vibrio</taxon>
    </lineage>
</organism>
<dbReference type="RefSeq" id="WP_284191408.1">
    <property type="nucleotide sequence ID" value="NZ_BSPW01000022.1"/>
</dbReference>
<dbReference type="Gene3D" id="2.60.40.10">
    <property type="entry name" value="Immunoglobulins"/>
    <property type="match status" value="1"/>
</dbReference>
<proteinExistence type="predicted"/>
<dbReference type="InterPro" id="IPR013783">
    <property type="entry name" value="Ig-like_fold"/>
</dbReference>
<dbReference type="Proteomes" id="UP001157138">
    <property type="component" value="Unassembled WGS sequence"/>
</dbReference>